<accession>A0A399SYR9</accession>
<dbReference type="CDD" id="cd00146">
    <property type="entry name" value="PKD"/>
    <property type="match status" value="1"/>
</dbReference>
<name>A0A399SYR9_9BACT</name>
<protein>
    <submittedName>
        <fullName evidence="2">T9SS C-terminal target domain-containing protein</fullName>
    </submittedName>
</protein>
<feature type="domain" description="PKD" evidence="1">
    <location>
        <begin position="921"/>
        <end position="989"/>
    </location>
</feature>
<dbReference type="InterPro" id="IPR045474">
    <property type="entry name" value="GEVED"/>
</dbReference>
<dbReference type="InterPro" id="IPR022409">
    <property type="entry name" value="PKD/Chitinase_dom"/>
</dbReference>
<evidence type="ECO:0000259" key="1">
    <source>
        <dbReference type="PROSITE" id="PS50093"/>
    </source>
</evidence>
<dbReference type="PROSITE" id="PS50093">
    <property type="entry name" value="PKD"/>
    <property type="match status" value="1"/>
</dbReference>
<dbReference type="Pfam" id="PF20009">
    <property type="entry name" value="GEVED"/>
    <property type="match status" value="2"/>
</dbReference>
<keyword evidence="3" id="KW-1185">Reference proteome</keyword>
<dbReference type="InterPro" id="IPR026444">
    <property type="entry name" value="Secre_tail"/>
</dbReference>
<dbReference type="InterPro" id="IPR035986">
    <property type="entry name" value="PKD_dom_sf"/>
</dbReference>
<evidence type="ECO:0000313" key="2">
    <source>
        <dbReference type="EMBL" id="RIJ47964.1"/>
    </source>
</evidence>
<dbReference type="EMBL" id="QWGR01000006">
    <property type="protein sequence ID" value="RIJ47964.1"/>
    <property type="molecule type" value="Genomic_DNA"/>
</dbReference>
<comment type="caution">
    <text evidence="2">The sequence shown here is derived from an EMBL/GenBank/DDBJ whole genome shotgun (WGS) entry which is preliminary data.</text>
</comment>
<dbReference type="SUPFAM" id="SSF49299">
    <property type="entry name" value="PKD domain"/>
    <property type="match status" value="1"/>
</dbReference>
<dbReference type="AlphaFoldDB" id="A0A399SYR9"/>
<dbReference type="Pfam" id="PF18962">
    <property type="entry name" value="Por_Secre_tail"/>
    <property type="match status" value="1"/>
</dbReference>
<gene>
    <name evidence="2" type="ORF">D1614_12635</name>
</gene>
<proteinExistence type="predicted"/>
<dbReference type="NCBIfam" id="TIGR04183">
    <property type="entry name" value="Por_Secre_tail"/>
    <property type="match status" value="1"/>
</dbReference>
<dbReference type="Gene3D" id="2.60.40.10">
    <property type="entry name" value="Immunoglobulins"/>
    <property type="match status" value="1"/>
</dbReference>
<dbReference type="InterPro" id="IPR013783">
    <property type="entry name" value="Ig-like_fold"/>
</dbReference>
<dbReference type="InterPro" id="IPR000601">
    <property type="entry name" value="PKD_dom"/>
</dbReference>
<dbReference type="Proteomes" id="UP000265926">
    <property type="component" value="Unassembled WGS sequence"/>
</dbReference>
<sequence length="1238" mass="138622">MGLGILSYSTIYHYIVYLKLNQNYNIMKTRLLLSTLLLLLSFNHLFSQENNPNFKAPQTWITDDCGVLIQLPTSVFEEFIYFGGYAYSECGITENSLYSYFTTYYDEFLKKITIETIYVIEDSCGNTMECTDHYLFRPTVFTPHDINAVVQIDSLYEIDSITGLPYSPYYSPITTEQFINAGGIVTETCGMGYPELAYTDWDTYYDGNGLPQRFTRTFLVFDPINGLFYEMNQYIDLNNPYSPAQTITILPPNSFGVDECYNPIFPWIFNYQEFVDLGGLIKSECGINESSFASSQNSYYDEFWDKFVISNFYYVEDNCGNYQEYEDAYFFEPTVEIPKNVYSNSACTTDDIEALTGLPYYNYYYSTDITKEQFIAAGGSFKDCCVNQDQYYIQYNDYPNYNQTCPFSFIRSFMIHTPSGFPIHMEQQITVEDLEPPVLTAPTDTVLSCIDQLPEPFSSISEFVQAGGSVSDNCILKKQSFQLINETRNGTCPQTVTRTYEIQDTCGNSATADQVIMIIDENPPAVALAPDIYVECSGDVPPAYANYDEFITAGGLMTDDCGLEEDSFSLNRETITGSSCSKTIQREYRIADNCYNVTYFIQNIYVTDTMPPTISGIPAQMYECHSDIPAPFNYFDFVSAGGQIDDNCYVNHSTFWFVSQTSTGTCPTQIKRIYEVKDSCGNTGTWQHLLTVVDTTAPFFITQPQAIPAIEFGSIFPAFETLEYADNCGIPELSTSVLPYTEDENGYEVTYVWTISDSCGNTAQTSTSFSVLPKPVTYCESYGNPVNEWIRSVSVNNQTSTSGKEGYADFTESFEFEVEAGSVNAIVLTPEFAKKATFLYWRIWIDTNEDGEFTNDELVFSADRKRTAVSGTISIPGGLSTETRMRVAMNESGSPNSCGSVGNGEVEDYKIIITTAEPQPAVAAFSSNKTTITVGESVQFYDESLNNPTWWEWRMPGADIELSAQQNPIATYSSAGTYDILFFARNSVGGDSIVAFNYITVTDPPINTYCESQSLSSSKEWIAEVVLGTINNASGSSVYSDFTSVETSLDAGSGYSISLTPGFSGKSQREFWKVWIDFNQDSDFDDANEEVLSMANFKSTVVGNIQIPADALPGTTRMRIAMKANAFPTACETFDRGEVEDYSVSIATNKSAVVSSVLDETTNNWLIYPNPAHSVLNIQSQSTVPSEISIYQSNGVMVFQKEYLDATVQIDIRNLSDGVYFLQIKTQDDNFTTKFIKQ</sequence>
<evidence type="ECO:0000313" key="3">
    <source>
        <dbReference type="Proteomes" id="UP000265926"/>
    </source>
</evidence>
<reference evidence="2 3" key="1">
    <citation type="submission" date="2018-08" db="EMBL/GenBank/DDBJ databases">
        <title>Pallidiluteibacterium maritimus gen. nov., sp. nov., isolated from coastal sediment.</title>
        <authorList>
            <person name="Zhou L.Y."/>
        </authorList>
    </citation>
    <scope>NUCLEOTIDE SEQUENCE [LARGE SCALE GENOMIC DNA]</scope>
    <source>
        <strain evidence="2 3">XSD2</strain>
    </source>
</reference>
<dbReference type="SMART" id="SM00089">
    <property type="entry name" value="PKD"/>
    <property type="match status" value="1"/>
</dbReference>
<organism evidence="2 3">
    <name type="scientific">Maribellus luteus</name>
    <dbReference type="NCBI Taxonomy" id="2305463"/>
    <lineage>
        <taxon>Bacteria</taxon>
        <taxon>Pseudomonadati</taxon>
        <taxon>Bacteroidota</taxon>
        <taxon>Bacteroidia</taxon>
        <taxon>Marinilabiliales</taxon>
        <taxon>Prolixibacteraceae</taxon>
        <taxon>Maribellus</taxon>
    </lineage>
</organism>